<organism evidence="2 3">
    <name type="scientific">Streptomyces marokkonensis</name>
    <dbReference type="NCBI Taxonomy" id="324855"/>
    <lineage>
        <taxon>Bacteria</taxon>
        <taxon>Bacillati</taxon>
        <taxon>Actinomycetota</taxon>
        <taxon>Actinomycetes</taxon>
        <taxon>Kitasatosporales</taxon>
        <taxon>Streptomycetaceae</taxon>
        <taxon>Streptomyces</taxon>
    </lineage>
</organism>
<proteinExistence type="predicted"/>
<sequence>MPALISMRKKAPTVAPSLAYQRHAGRTHTATMAATITRKPSPRLSALSRATRARRPSRAGVVFHQGRDGGGVVPYGFTGRSCSLCEWNRA</sequence>
<gene>
    <name evidence="2" type="ORF">GCM10022384_06950</name>
</gene>
<name>A0ABP7NY27_9ACTN</name>
<reference evidence="3" key="1">
    <citation type="journal article" date="2019" name="Int. J. Syst. Evol. Microbiol.">
        <title>The Global Catalogue of Microorganisms (GCM) 10K type strain sequencing project: providing services to taxonomists for standard genome sequencing and annotation.</title>
        <authorList>
            <consortium name="The Broad Institute Genomics Platform"/>
            <consortium name="The Broad Institute Genome Sequencing Center for Infectious Disease"/>
            <person name="Wu L."/>
            <person name="Ma J."/>
        </authorList>
    </citation>
    <scope>NUCLEOTIDE SEQUENCE [LARGE SCALE GENOMIC DNA]</scope>
    <source>
        <strain evidence="3">JCM 17027</strain>
    </source>
</reference>
<dbReference type="Proteomes" id="UP001500034">
    <property type="component" value="Unassembled WGS sequence"/>
</dbReference>
<dbReference type="EMBL" id="BAABCQ010000008">
    <property type="protein sequence ID" value="GAA3956377.1"/>
    <property type="molecule type" value="Genomic_DNA"/>
</dbReference>
<protein>
    <submittedName>
        <fullName evidence="2">Uncharacterized protein</fullName>
    </submittedName>
</protein>
<evidence type="ECO:0000256" key="1">
    <source>
        <dbReference type="SAM" id="MobiDB-lite"/>
    </source>
</evidence>
<comment type="caution">
    <text evidence="2">The sequence shown here is derived from an EMBL/GenBank/DDBJ whole genome shotgun (WGS) entry which is preliminary data.</text>
</comment>
<evidence type="ECO:0000313" key="3">
    <source>
        <dbReference type="Proteomes" id="UP001500034"/>
    </source>
</evidence>
<evidence type="ECO:0000313" key="2">
    <source>
        <dbReference type="EMBL" id="GAA3956377.1"/>
    </source>
</evidence>
<feature type="region of interest" description="Disordered" evidence="1">
    <location>
        <begin position="45"/>
        <end position="65"/>
    </location>
</feature>
<keyword evidence="3" id="KW-1185">Reference proteome</keyword>
<accession>A0ABP7NY27</accession>